<dbReference type="InterPro" id="IPR012489">
    <property type="entry name" value="NucleaseA_inhib-like"/>
</dbReference>
<keyword evidence="2" id="KW-1185">Reference proteome</keyword>
<evidence type="ECO:0000313" key="1">
    <source>
        <dbReference type="EMBL" id="PSL45602.1"/>
    </source>
</evidence>
<dbReference type="SUPFAM" id="SSF82602">
    <property type="entry name" value="Nuclease A inhibitor (NuiA)"/>
    <property type="match status" value="1"/>
</dbReference>
<dbReference type="OrthoDB" id="674042at2"/>
<sequence>MQIAVRDQLEPLLQDMLYISESEYPLELLNLGTYTDDAALYSTVSQETSIPFDGAVVKEDADIFFEETISNLINGGDSVSAGLGKKYEQLYAFVQSTFPERWVSRVTIGAEVNICIIGITADNECSVIKTLAIET</sequence>
<evidence type="ECO:0000313" key="2">
    <source>
        <dbReference type="Proteomes" id="UP000240971"/>
    </source>
</evidence>
<reference evidence="1 2" key="1">
    <citation type="submission" date="2018-03" db="EMBL/GenBank/DDBJ databases">
        <title>Genomic Encyclopedia of Archaeal and Bacterial Type Strains, Phase II (KMG-II): from individual species to whole genera.</title>
        <authorList>
            <person name="Goeker M."/>
        </authorList>
    </citation>
    <scope>NUCLEOTIDE SEQUENCE [LARGE SCALE GENOMIC DNA]</scope>
    <source>
        <strain evidence="1 2">DSM 24859</strain>
    </source>
</reference>
<comment type="caution">
    <text evidence="1">The sequence shown here is derived from an EMBL/GenBank/DDBJ whole genome shotgun (WGS) entry which is preliminary data.</text>
</comment>
<protein>
    <submittedName>
        <fullName evidence="1">Nuclease A inhibitor-like protein</fullName>
    </submittedName>
</protein>
<name>A0A2P8HHA0_CHINA</name>
<dbReference type="Pfam" id="PF07924">
    <property type="entry name" value="NuiA"/>
    <property type="match status" value="1"/>
</dbReference>
<dbReference type="Proteomes" id="UP000240971">
    <property type="component" value="Unassembled WGS sequence"/>
</dbReference>
<dbReference type="EMBL" id="PYAW01000004">
    <property type="protein sequence ID" value="PSL45602.1"/>
    <property type="molecule type" value="Genomic_DNA"/>
</dbReference>
<proteinExistence type="predicted"/>
<dbReference type="AlphaFoldDB" id="A0A2P8HHA0"/>
<gene>
    <name evidence="1" type="ORF">CLV51_104308</name>
</gene>
<dbReference type="Gene3D" id="3.40.1460.10">
    <property type="entry name" value="Nuclease A inhibitor-like"/>
    <property type="match status" value="1"/>
</dbReference>
<dbReference type="RefSeq" id="WP_106529921.1">
    <property type="nucleotide sequence ID" value="NZ_PYAW01000004.1"/>
</dbReference>
<dbReference type="InterPro" id="IPR036587">
    <property type="entry name" value="NucleaseA_inhib-like_sf"/>
</dbReference>
<organism evidence="1 2">
    <name type="scientific">Chitinophaga niastensis</name>
    <dbReference type="NCBI Taxonomy" id="536980"/>
    <lineage>
        <taxon>Bacteria</taxon>
        <taxon>Pseudomonadati</taxon>
        <taxon>Bacteroidota</taxon>
        <taxon>Chitinophagia</taxon>
        <taxon>Chitinophagales</taxon>
        <taxon>Chitinophagaceae</taxon>
        <taxon>Chitinophaga</taxon>
    </lineage>
</organism>
<accession>A0A2P8HHA0</accession>